<keyword evidence="4 5" id="KW-0472">Membrane</keyword>
<dbReference type="GeneID" id="68119152"/>
<accession>A0A6A5C2Y3</accession>
<evidence type="ECO:0008006" key="8">
    <source>
        <dbReference type="Google" id="ProtNLM"/>
    </source>
</evidence>
<keyword evidence="2 5" id="KW-0812">Transmembrane</keyword>
<keyword evidence="3 5" id="KW-1133">Transmembrane helix</keyword>
<comment type="caution">
    <text evidence="6">The sequence shown here is derived from an EMBL/GenBank/DDBJ whole genome shotgun (WGS) entry which is preliminary data.</text>
</comment>
<evidence type="ECO:0000256" key="5">
    <source>
        <dbReference type="SAM" id="Phobius"/>
    </source>
</evidence>
<reference evidence="6 7" key="1">
    <citation type="journal article" date="2019" name="Sci. Rep.">
        <title>Nanopore sequencing improves the draft genome of the human pathogenic amoeba Naegleria fowleri.</title>
        <authorList>
            <person name="Liechti N."/>
            <person name="Schurch N."/>
            <person name="Bruggmann R."/>
            <person name="Wittwer M."/>
        </authorList>
    </citation>
    <scope>NUCLEOTIDE SEQUENCE [LARGE SCALE GENOMIC DNA]</scope>
    <source>
        <strain evidence="6 7">ATCC 30894</strain>
    </source>
</reference>
<evidence type="ECO:0000256" key="1">
    <source>
        <dbReference type="ARBA" id="ARBA00004141"/>
    </source>
</evidence>
<dbReference type="Proteomes" id="UP000444721">
    <property type="component" value="Unassembled WGS sequence"/>
</dbReference>
<comment type="subcellular location">
    <subcellularLocation>
        <location evidence="1">Membrane</location>
        <topology evidence="1">Multi-pass membrane protein</topology>
    </subcellularLocation>
</comment>
<dbReference type="InterPro" id="IPR050186">
    <property type="entry name" value="TPT_transporter"/>
</dbReference>
<gene>
    <name evidence="6" type="ORF">FDP41_011937</name>
</gene>
<evidence type="ECO:0000256" key="2">
    <source>
        <dbReference type="ARBA" id="ARBA00022692"/>
    </source>
</evidence>
<feature type="transmembrane region" description="Helical" evidence="5">
    <location>
        <begin position="346"/>
        <end position="369"/>
    </location>
</feature>
<feature type="transmembrane region" description="Helical" evidence="5">
    <location>
        <begin position="167"/>
        <end position="185"/>
    </location>
</feature>
<proteinExistence type="predicted"/>
<sequence length="424" mass="48402">MRNLNVNSSYDQNHQTGKQKYRKNSIFLFLVFLTLFILFDLILPLYNKSLYAGFGSGHGFHYPVTTSFIQVICTAIILLVAVLLHRLIMIKFIEVKQPYFIFSGGLKAFLLKVKELILVGFLFAGVIVLTNLGLDKASININVLLRTSSIFWIIVLSFLIRSERPTLLQVLFALIVTSGAILLSLDVGLGWSVHVSNIPAVVVNLASAFCTGLMFVTMRFVVTRQEKYEHLRMNILEMTMVKMFIAALFMLIPALVMETILPFADSKPTVWQAMFTRLDMFGLVLGGVLVTLIFQSSVLALTVYSKAISVGLIQQFLIFPQLAFYTIISVAHLVPRSWNIQLLKPTWSHITGSCLIIVGTFLYAVLRVVKMIDQKRRWREHEKFIEKQKEEDNEVISLLRSKEQKESIQGQIQNLPRKWYDWIL</sequence>
<dbReference type="GO" id="GO:0016020">
    <property type="term" value="C:membrane"/>
    <property type="evidence" value="ECO:0007669"/>
    <property type="project" value="UniProtKB-SubCell"/>
</dbReference>
<dbReference type="VEuPathDB" id="AmoebaDB:FDP41_011937"/>
<feature type="transmembrane region" description="Helical" evidence="5">
    <location>
        <begin position="316"/>
        <end position="334"/>
    </location>
</feature>
<evidence type="ECO:0000256" key="4">
    <source>
        <dbReference type="ARBA" id="ARBA00023136"/>
    </source>
</evidence>
<feature type="transmembrane region" description="Helical" evidence="5">
    <location>
        <begin position="281"/>
        <end position="304"/>
    </location>
</feature>
<name>A0A6A5C2Y3_NAEFO</name>
<dbReference type="EMBL" id="VFQX01000012">
    <property type="protein sequence ID" value="KAF0982076.1"/>
    <property type="molecule type" value="Genomic_DNA"/>
</dbReference>
<keyword evidence="7" id="KW-1185">Reference proteome</keyword>
<organism evidence="6 7">
    <name type="scientific">Naegleria fowleri</name>
    <name type="common">Brain eating amoeba</name>
    <dbReference type="NCBI Taxonomy" id="5763"/>
    <lineage>
        <taxon>Eukaryota</taxon>
        <taxon>Discoba</taxon>
        <taxon>Heterolobosea</taxon>
        <taxon>Tetramitia</taxon>
        <taxon>Eutetramitia</taxon>
        <taxon>Vahlkampfiidae</taxon>
        <taxon>Naegleria</taxon>
    </lineage>
</organism>
<dbReference type="OMA" id="WACTYLY"/>
<protein>
    <recommendedName>
        <fullName evidence="8">EamA domain-containing protein</fullName>
    </recommendedName>
</protein>
<feature type="transmembrane region" description="Helical" evidence="5">
    <location>
        <begin position="109"/>
        <end position="129"/>
    </location>
</feature>
<feature type="transmembrane region" description="Helical" evidence="5">
    <location>
        <begin position="67"/>
        <end position="88"/>
    </location>
</feature>
<feature type="transmembrane region" description="Helical" evidence="5">
    <location>
        <begin position="26"/>
        <end position="47"/>
    </location>
</feature>
<dbReference type="AlphaFoldDB" id="A0A6A5C2Y3"/>
<feature type="transmembrane region" description="Helical" evidence="5">
    <location>
        <begin position="197"/>
        <end position="222"/>
    </location>
</feature>
<evidence type="ECO:0000313" key="7">
    <source>
        <dbReference type="Proteomes" id="UP000444721"/>
    </source>
</evidence>
<feature type="transmembrane region" description="Helical" evidence="5">
    <location>
        <begin position="141"/>
        <end position="160"/>
    </location>
</feature>
<dbReference type="PANTHER" id="PTHR11132">
    <property type="entry name" value="SOLUTE CARRIER FAMILY 35"/>
    <property type="match status" value="1"/>
</dbReference>
<dbReference type="RefSeq" id="XP_044566789.1">
    <property type="nucleotide sequence ID" value="XM_044702401.1"/>
</dbReference>
<dbReference type="OrthoDB" id="18894at2759"/>
<evidence type="ECO:0000256" key="3">
    <source>
        <dbReference type="ARBA" id="ARBA00022989"/>
    </source>
</evidence>
<feature type="transmembrane region" description="Helical" evidence="5">
    <location>
        <begin position="243"/>
        <end position="261"/>
    </location>
</feature>
<dbReference type="VEuPathDB" id="AmoebaDB:NfTy_022840"/>
<evidence type="ECO:0000313" key="6">
    <source>
        <dbReference type="EMBL" id="KAF0982076.1"/>
    </source>
</evidence>